<reference evidence="1" key="1">
    <citation type="submission" date="2021-06" db="EMBL/GenBank/DDBJ databases">
        <authorList>
            <person name="Kallberg Y."/>
            <person name="Tangrot J."/>
            <person name="Rosling A."/>
        </authorList>
    </citation>
    <scope>NUCLEOTIDE SEQUENCE</scope>
    <source>
        <strain evidence="1">UK204</strain>
    </source>
</reference>
<protein>
    <submittedName>
        <fullName evidence="1">4662_t:CDS:1</fullName>
    </submittedName>
</protein>
<name>A0A9N9AUW5_9GLOM</name>
<accession>A0A9N9AUW5</accession>
<dbReference type="Gene3D" id="3.30.70.80">
    <property type="entry name" value="Peptidase S8 propeptide/proteinase inhibitor I9"/>
    <property type="match status" value="1"/>
</dbReference>
<comment type="caution">
    <text evidence="1">The sequence shown here is derived from an EMBL/GenBank/DDBJ whole genome shotgun (WGS) entry which is preliminary data.</text>
</comment>
<dbReference type="Proteomes" id="UP000789570">
    <property type="component" value="Unassembled WGS sequence"/>
</dbReference>
<dbReference type="OrthoDB" id="2446400at2759"/>
<evidence type="ECO:0000313" key="1">
    <source>
        <dbReference type="EMBL" id="CAG8543144.1"/>
    </source>
</evidence>
<dbReference type="EMBL" id="CAJVPQ010001281">
    <property type="protein sequence ID" value="CAG8543144.1"/>
    <property type="molecule type" value="Genomic_DNA"/>
</dbReference>
<keyword evidence="2" id="KW-1185">Reference proteome</keyword>
<organism evidence="1 2">
    <name type="scientific">Funneliformis caledonium</name>
    <dbReference type="NCBI Taxonomy" id="1117310"/>
    <lineage>
        <taxon>Eukaryota</taxon>
        <taxon>Fungi</taxon>
        <taxon>Fungi incertae sedis</taxon>
        <taxon>Mucoromycota</taxon>
        <taxon>Glomeromycotina</taxon>
        <taxon>Glomeromycetes</taxon>
        <taxon>Glomerales</taxon>
        <taxon>Glomeraceae</taxon>
        <taxon>Funneliformis</taxon>
    </lineage>
</organism>
<dbReference type="InterPro" id="IPR037045">
    <property type="entry name" value="S8pro/Inhibitor_I9_sf"/>
</dbReference>
<gene>
    <name evidence="1" type="ORF">FCALED_LOCUS5740</name>
</gene>
<dbReference type="AlphaFoldDB" id="A0A9N9AUW5"/>
<dbReference type="SUPFAM" id="SSF54897">
    <property type="entry name" value="Protease propeptides/inhibitors"/>
    <property type="match status" value="1"/>
</dbReference>
<sequence>MSGKGPTVKKIIHFKSDTPIAVIDKTEEDIKKIGGVITGKTVVTGKTLMVTLPADIITTFAANEHVENVEDDAVVTIQ</sequence>
<proteinExistence type="predicted"/>
<evidence type="ECO:0000313" key="2">
    <source>
        <dbReference type="Proteomes" id="UP000789570"/>
    </source>
</evidence>